<sequence length="203" mass="22254">MEVPPTRRRKLVVIAVVTFIYQGFDLCIAQGSLPNDLSVSSSSGAWSSASGSVVGFVPVTTVAEELAQEWFSENFWDNVTQLAVGVNSKLNNLSSSDIICNGTPSLQRRSDETLPNFGCPDIFTAIDASCTCLVSGYNDTDTWEFRVAQRDADSKYPTKLTSSDILYIDAIRTMLVPPTLKTLYVFVSIASVLTKTYYSNTLF</sequence>
<dbReference type="Proteomes" id="UP001165121">
    <property type="component" value="Unassembled WGS sequence"/>
</dbReference>
<evidence type="ECO:0000313" key="2">
    <source>
        <dbReference type="Proteomes" id="UP001165121"/>
    </source>
</evidence>
<evidence type="ECO:0000313" key="1">
    <source>
        <dbReference type="EMBL" id="GMF51539.1"/>
    </source>
</evidence>
<name>A0A9W6Y3P5_9STRA</name>
<gene>
    <name evidence="1" type="ORF">Pfra01_002086000</name>
</gene>
<accession>A0A9W6Y3P5</accession>
<dbReference type="OrthoDB" id="4062651at2759"/>
<dbReference type="AlphaFoldDB" id="A0A9W6Y3P5"/>
<reference evidence="1" key="1">
    <citation type="submission" date="2023-04" db="EMBL/GenBank/DDBJ databases">
        <title>Phytophthora fragariaefolia NBRC 109709.</title>
        <authorList>
            <person name="Ichikawa N."/>
            <person name="Sato H."/>
            <person name="Tonouchi N."/>
        </authorList>
    </citation>
    <scope>NUCLEOTIDE SEQUENCE</scope>
    <source>
        <strain evidence="1">NBRC 109709</strain>
    </source>
</reference>
<protein>
    <submittedName>
        <fullName evidence="1">Unnamed protein product</fullName>
    </submittedName>
</protein>
<comment type="caution">
    <text evidence="1">The sequence shown here is derived from an EMBL/GenBank/DDBJ whole genome shotgun (WGS) entry which is preliminary data.</text>
</comment>
<organism evidence="1 2">
    <name type="scientific">Phytophthora fragariaefolia</name>
    <dbReference type="NCBI Taxonomy" id="1490495"/>
    <lineage>
        <taxon>Eukaryota</taxon>
        <taxon>Sar</taxon>
        <taxon>Stramenopiles</taxon>
        <taxon>Oomycota</taxon>
        <taxon>Peronosporomycetes</taxon>
        <taxon>Peronosporales</taxon>
        <taxon>Peronosporaceae</taxon>
        <taxon>Phytophthora</taxon>
    </lineage>
</organism>
<proteinExistence type="predicted"/>
<dbReference type="EMBL" id="BSXT01002918">
    <property type="protein sequence ID" value="GMF51539.1"/>
    <property type="molecule type" value="Genomic_DNA"/>
</dbReference>
<keyword evidence="2" id="KW-1185">Reference proteome</keyword>